<dbReference type="RefSeq" id="WP_109359666.1">
    <property type="nucleotide sequence ID" value="NZ_QFRJ01000007.1"/>
</dbReference>
<keyword evidence="3" id="KW-1185">Reference proteome</keyword>
<gene>
    <name evidence="2" type="ORF">DIT68_10010</name>
</gene>
<evidence type="ECO:0000256" key="1">
    <source>
        <dbReference type="SAM" id="Phobius"/>
    </source>
</evidence>
<comment type="caution">
    <text evidence="2">The sequence shown here is derived from an EMBL/GenBank/DDBJ whole genome shotgun (WGS) entry which is preliminary data.</text>
</comment>
<keyword evidence="1" id="KW-0812">Transmembrane</keyword>
<dbReference type="EMBL" id="QFRJ01000007">
    <property type="protein sequence ID" value="PWH85263.1"/>
    <property type="molecule type" value="Genomic_DNA"/>
</dbReference>
<feature type="transmembrane region" description="Helical" evidence="1">
    <location>
        <begin position="109"/>
        <end position="130"/>
    </location>
</feature>
<keyword evidence="1" id="KW-0472">Membrane</keyword>
<name>A0A2U2XBX5_9FLAO</name>
<dbReference type="AlphaFoldDB" id="A0A2U2XBX5"/>
<sequence>MTGISFAFVFLICWVIGMVTMLRIAVVKKKINSELASIPTQYTHTASTNPLAQSTDKIGSSSTHFLRMIINFGSIKFTRKYVNSLINLSAIERLNHQAISIKTEKLIKLFSLFSRVWIIGIAAVFLAFILS</sequence>
<feature type="transmembrane region" description="Helical" evidence="1">
    <location>
        <begin position="6"/>
        <end position="26"/>
    </location>
</feature>
<protein>
    <submittedName>
        <fullName evidence="2">Uncharacterized protein</fullName>
    </submittedName>
</protein>
<dbReference type="OrthoDB" id="9834422at2"/>
<proteinExistence type="predicted"/>
<evidence type="ECO:0000313" key="3">
    <source>
        <dbReference type="Proteomes" id="UP000245370"/>
    </source>
</evidence>
<dbReference type="Proteomes" id="UP000245370">
    <property type="component" value="Unassembled WGS sequence"/>
</dbReference>
<evidence type="ECO:0000313" key="2">
    <source>
        <dbReference type="EMBL" id="PWH85263.1"/>
    </source>
</evidence>
<reference evidence="2 3" key="1">
    <citation type="submission" date="2018-05" db="EMBL/GenBank/DDBJ databases">
        <title>Brumimicrobium oceani sp. nov., isolated from coastal sediment.</title>
        <authorList>
            <person name="Kou Y."/>
        </authorList>
    </citation>
    <scope>NUCLEOTIDE SEQUENCE [LARGE SCALE GENOMIC DNA]</scope>
    <source>
        <strain evidence="2 3">C305</strain>
    </source>
</reference>
<keyword evidence="1" id="KW-1133">Transmembrane helix</keyword>
<accession>A0A2U2XBX5</accession>
<reference evidence="2 3" key="2">
    <citation type="submission" date="2018-05" db="EMBL/GenBank/DDBJ databases">
        <authorList>
            <person name="Lanie J.A."/>
            <person name="Ng W.-L."/>
            <person name="Kazmierczak K.M."/>
            <person name="Andrzejewski T.M."/>
            <person name="Davidsen T.M."/>
            <person name="Wayne K.J."/>
            <person name="Tettelin H."/>
            <person name="Glass J.I."/>
            <person name="Rusch D."/>
            <person name="Podicherti R."/>
            <person name="Tsui H.-C.T."/>
            <person name="Winkler M.E."/>
        </authorList>
    </citation>
    <scope>NUCLEOTIDE SEQUENCE [LARGE SCALE GENOMIC DNA]</scope>
    <source>
        <strain evidence="2 3">C305</strain>
    </source>
</reference>
<organism evidence="2 3">
    <name type="scientific">Brumimicrobium oceani</name>
    <dbReference type="NCBI Taxonomy" id="2100725"/>
    <lineage>
        <taxon>Bacteria</taxon>
        <taxon>Pseudomonadati</taxon>
        <taxon>Bacteroidota</taxon>
        <taxon>Flavobacteriia</taxon>
        <taxon>Flavobacteriales</taxon>
        <taxon>Crocinitomicaceae</taxon>
        <taxon>Brumimicrobium</taxon>
    </lineage>
</organism>